<evidence type="ECO:0000313" key="1">
    <source>
        <dbReference type="EMBL" id="RXJ74330.1"/>
    </source>
</evidence>
<evidence type="ECO:0000313" key="2">
    <source>
        <dbReference type="Proteomes" id="UP000290287"/>
    </source>
</evidence>
<keyword evidence="2" id="KW-1185">Reference proteome</keyword>
<sequence>MTSRNKRYELGQKAKGLKKVTLWVPESRESDIKLAICLMIEDENLTVNVLRNMQTGRLVSMNK</sequence>
<dbReference type="Proteomes" id="UP000290287">
    <property type="component" value="Unassembled WGS sequence"/>
</dbReference>
<dbReference type="OrthoDB" id="5895809at2"/>
<name>A0A4Q0YSV1_9GAMM</name>
<organism evidence="1 2">
    <name type="scientific">Veronia nyctiphanis</name>
    <dbReference type="NCBI Taxonomy" id="1278244"/>
    <lineage>
        <taxon>Bacteria</taxon>
        <taxon>Pseudomonadati</taxon>
        <taxon>Pseudomonadota</taxon>
        <taxon>Gammaproteobacteria</taxon>
        <taxon>Vibrionales</taxon>
        <taxon>Vibrionaceae</taxon>
        <taxon>Veronia</taxon>
    </lineage>
</organism>
<dbReference type="RefSeq" id="WP_129121295.1">
    <property type="nucleotide sequence ID" value="NZ_PEIB01000003.1"/>
</dbReference>
<dbReference type="AlphaFoldDB" id="A0A4Q0YSV1"/>
<comment type="caution">
    <text evidence="1">The sequence shown here is derived from an EMBL/GenBank/DDBJ whole genome shotgun (WGS) entry which is preliminary data.</text>
</comment>
<dbReference type="EMBL" id="PEIB01000003">
    <property type="protein sequence ID" value="RXJ74330.1"/>
    <property type="molecule type" value="Genomic_DNA"/>
</dbReference>
<reference evidence="1 2" key="1">
    <citation type="submission" date="2017-10" db="EMBL/GenBank/DDBJ databases">
        <title>Nyctiphanis sp. nov., isolated from the stomach of the euphausiid Nyctiphanes simplex (Hansen, 1911) in the Gulf of California.</title>
        <authorList>
            <person name="Gomez-Gil B."/>
            <person name="Aguilar-Mendez M."/>
            <person name="Lopez-Cortes A."/>
            <person name="Gomez-Gutierrez J."/>
            <person name="Roque A."/>
            <person name="Lang E."/>
            <person name="Gonzalez-Castillo A."/>
        </authorList>
    </citation>
    <scope>NUCLEOTIDE SEQUENCE [LARGE SCALE GENOMIC DNA]</scope>
    <source>
        <strain evidence="1 2">CAIM 600</strain>
    </source>
</reference>
<proteinExistence type="predicted"/>
<gene>
    <name evidence="1" type="ORF">CS022_04575</name>
</gene>
<protein>
    <submittedName>
        <fullName evidence="1">Uncharacterized protein</fullName>
    </submittedName>
</protein>
<accession>A0A4Q0YSV1</accession>